<evidence type="ECO:0000256" key="3">
    <source>
        <dbReference type="ARBA" id="ARBA00022475"/>
    </source>
</evidence>
<keyword evidence="3" id="KW-1003">Cell membrane</keyword>
<dbReference type="SUPFAM" id="SSF50182">
    <property type="entry name" value="Sm-like ribonucleoproteins"/>
    <property type="match status" value="1"/>
</dbReference>
<dbReference type="PANTHER" id="PTHR30221:SF1">
    <property type="entry name" value="SMALL-CONDUCTANCE MECHANOSENSITIVE CHANNEL"/>
    <property type="match status" value="1"/>
</dbReference>
<comment type="subunit">
    <text evidence="7">Homoheptamer.</text>
</comment>
<keyword evidence="7" id="KW-0997">Cell inner membrane</keyword>
<dbReference type="EMBL" id="WTVA01000014">
    <property type="protein sequence ID" value="MZR23109.1"/>
    <property type="molecule type" value="Genomic_DNA"/>
</dbReference>
<evidence type="ECO:0000256" key="2">
    <source>
        <dbReference type="ARBA" id="ARBA00008017"/>
    </source>
</evidence>
<evidence type="ECO:0000256" key="6">
    <source>
        <dbReference type="ARBA" id="ARBA00023136"/>
    </source>
</evidence>
<dbReference type="InterPro" id="IPR006685">
    <property type="entry name" value="MscS_channel_2nd"/>
</dbReference>
<evidence type="ECO:0000313" key="10">
    <source>
        <dbReference type="EMBL" id="MZR23109.1"/>
    </source>
</evidence>
<dbReference type="InterPro" id="IPR045275">
    <property type="entry name" value="MscS_archaea/bacteria_type"/>
</dbReference>
<comment type="caution">
    <text evidence="10">The sequence shown here is derived from an EMBL/GenBank/DDBJ whole genome shotgun (WGS) entry which is preliminary data.</text>
</comment>
<evidence type="ECO:0000313" key="11">
    <source>
        <dbReference type="Proteomes" id="UP000445696"/>
    </source>
</evidence>
<protein>
    <recommendedName>
        <fullName evidence="7">Small-conductance mechanosensitive channel</fullName>
    </recommendedName>
</protein>
<keyword evidence="4 7" id="KW-0812">Transmembrane</keyword>
<name>A0A845MH19_9PROT</name>
<evidence type="ECO:0000256" key="7">
    <source>
        <dbReference type="RuleBase" id="RU369025"/>
    </source>
</evidence>
<dbReference type="GO" id="GO:0005886">
    <property type="term" value="C:plasma membrane"/>
    <property type="evidence" value="ECO:0007669"/>
    <property type="project" value="UniProtKB-SubCell"/>
</dbReference>
<keyword evidence="7" id="KW-0813">Transport</keyword>
<keyword evidence="7" id="KW-0407">Ion channel</keyword>
<comment type="caution">
    <text evidence="7">Lacks conserved residue(s) required for the propagation of feature annotation.</text>
</comment>
<dbReference type="InterPro" id="IPR010920">
    <property type="entry name" value="LSM_dom_sf"/>
</dbReference>
<comment type="function">
    <text evidence="7">Mechanosensitive channel that participates in the regulation of osmotic pressure changes within the cell, opening in response to stretch forces in the membrane lipid bilayer, without the need for other proteins. Contributes to normal resistance to hypoosmotic shock. Forms an ion channel of 1.0 nanosiemens conductance with a slight preference for anions.</text>
</comment>
<dbReference type="InterPro" id="IPR011014">
    <property type="entry name" value="MscS_channel_TM-2"/>
</dbReference>
<keyword evidence="11" id="KW-1185">Reference proteome</keyword>
<proteinExistence type="inferred from homology"/>
<comment type="similarity">
    <text evidence="2 7">Belongs to the MscS (TC 1.A.23) family.</text>
</comment>
<dbReference type="Gene3D" id="3.30.70.100">
    <property type="match status" value="1"/>
</dbReference>
<dbReference type="Proteomes" id="UP000445696">
    <property type="component" value="Unassembled WGS sequence"/>
</dbReference>
<dbReference type="RefSeq" id="WP_161339581.1">
    <property type="nucleotide sequence ID" value="NZ_JBHSDG010000003.1"/>
</dbReference>
<accession>A0A845MH19</accession>
<dbReference type="PANTHER" id="PTHR30221">
    <property type="entry name" value="SMALL-CONDUCTANCE MECHANOSENSITIVE CHANNEL"/>
    <property type="match status" value="1"/>
</dbReference>
<feature type="transmembrane region" description="Helical" evidence="7">
    <location>
        <begin position="91"/>
        <end position="109"/>
    </location>
</feature>
<feature type="domain" description="Mechanosensitive ion channel MscS" evidence="8">
    <location>
        <begin position="112"/>
        <end position="176"/>
    </location>
</feature>
<dbReference type="InterPro" id="IPR049278">
    <property type="entry name" value="MS_channel_C"/>
</dbReference>
<dbReference type="Pfam" id="PF00924">
    <property type="entry name" value="MS_channel_2nd"/>
    <property type="match status" value="1"/>
</dbReference>
<keyword evidence="6 7" id="KW-0472">Membrane</keyword>
<keyword evidence="5 7" id="KW-1133">Transmembrane helix</keyword>
<dbReference type="Gene3D" id="2.30.30.60">
    <property type="match status" value="1"/>
</dbReference>
<feature type="domain" description="Mechanosensitive ion channel MscS C-terminal" evidence="9">
    <location>
        <begin position="183"/>
        <end position="264"/>
    </location>
</feature>
<feature type="transmembrane region" description="Helical" evidence="7">
    <location>
        <begin position="66"/>
        <end position="85"/>
    </location>
</feature>
<organism evidence="10 11">
    <name type="scientific">Sneathiella chungangensis</name>
    <dbReference type="NCBI Taxonomy" id="1418234"/>
    <lineage>
        <taxon>Bacteria</taxon>
        <taxon>Pseudomonadati</taxon>
        <taxon>Pseudomonadota</taxon>
        <taxon>Alphaproteobacteria</taxon>
        <taxon>Sneathiellales</taxon>
        <taxon>Sneathiellaceae</taxon>
        <taxon>Sneathiella</taxon>
    </lineage>
</organism>
<keyword evidence="7" id="KW-0406">Ion transport</keyword>
<dbReference type="InterPro" id="IPR011066">
    <property type="entry name" value="MscS_channel_C_sf"/>
</dbReference>
<gene>
    <name evidence="10" type="ORF">GQF03_12300</name>
</gene>
<dbReference type="SUPFAM" id="SSF82689">
    <property type="entry name" value="Mechanosensitive channel protein MscS (YggB), C-terminal domain"/>
    <property type="match status" value="1"/>
</dbReference>
<feature type="transmembrane region" description="Helical" evidence="7">
    <location>
        <begin position="25"/>
        <end position="46"/>
    </location>
</feature>
<evidence type="ECO:0000259" key="9">
    <source>
        <dbReference type="Pfam" id="PF21082"/>
    </source>
</evidence>
<sequence length="290" mass="31173">MDAVNENIETVSKWVDIVTEFAIEYGFQILGAVVFLLFGLLVANWIGNRLLDMALARNIDVTLSRFMGSAVKFILIVMLIIITLGNFGISIAPLIALAGAVTFGATLALQGPISNFGAGVAIILTRPFVVGNVITVQGVSGVVDRITLGITFLTGEDGEQIAIPNKEIVGQVIVNSMEMRIVESNFCISADTDPARVIKLIQEAIAKLINEDSPTPPQVGIQDFTYGGVIIGTRVWVPGLKYFEDRYDINDTIYKVLKDNNIELMKFGGVSLALPPLNEGNGPAVPPPVL</sequence>
<dbReference type="InterPro" id="IPR023408">
    <property type="entry name" value="MscS_beta-dom_sf"/>
</dbReference>
<dbReference type="AlphaFoldDB" id="A0A845MH19"/>
<evidence type="ECO:0000259" key="8">
    <source>
        <dbReference type="Pfam" id="PF00924"/>
    </source>
</evidence>
<dbReference type="GO" id="GO:0008381">
    <property type="term" value="F:mechanosensitive monoatomic ion channel activity"/>
    <property type="evidence" value="ECO:0007669"/>
    <property type="project" value="InterPro"/>
</dbReference>
<dbReference type="Pfam" id="PF21082">
    <property type="entry name" value="MS_channel_3rd"/>
    <property type="match status" value="1"/>
</dbReference>
<reference evidence="10 11" key="1">
    <citation type="journal article" date="2014" name="Int. J. Syst. Evol. Microbiol.">
        <title>Sneathiella chungangensis sp. nov., isolated from a marine sand, and emended description of the genus Sneathiella.</title>
        <authorList>
            <person name="Siamphan C."/>
            <person name="Kim H."/>
            <person name="Lee J.S."/>
            <person name="Kim W."/>
        </authorList>
    </citation>
    <scope>NUCLEOTIDE SEQUENCE [LARGE SCALE GENOMIC DNA]</scope>
    <source>
        <strain evidence="10 11">KCTC 32476</strain>
    </source>
</reference>
<dbReference type="Gene3D" id="1.10.287.1260">
    <property type="match status" value="1"/>
</dbReference>
<dbReference type="SUPFAM" id="SSF82861">
    <property type="entry name" value="Mechanosensitive channel protein MscS (YggB), transmembrane region"/>
    <property type="match status" value="1"/>
</dbReference>
<evidence type="ECO:0000256" key="4">
    <source>
        <dbReference type="ARBA" id="ARBA00022692"/>
    </source>
</evidence>
<dbReference type="OrthoDB" id="9799209at2"/>
<comment type="subcellular location">
    <subcellularLocation>
        <location evidence="7">Cell inner membrane</location>
        <topology evidence="7">Multi-pass membrane protein</topology>
    </subcellularLocation>
    <subcellularLocation>
        <location evidence="1">Cell membrane</location>
        <topology evidence="1">Multi-pass membrane protein</topology>
    </subcellularLocation>
</comment>
<evidence type="ECO:0000256" key="5">
    <source>
        <dbReference type="ARBA" id="ARBA00022989"/>
    </source>
</evidence>
<evidence type="ECO:0000256" key="1">
    <source>
        <dbReference type="ARBA" id="ARBA00004651"/>
    </source>
</evidence>